<feature type="transmembrane region" description="Helical" evidence="1">
    <location>
        <begin position="230"/>
        <end position="250"/>
    </location>
</feature>
<name>A0A1N6WS98_9EURY</name>
<keyword evidence="4" id="KW-1185">Reference proteome</keyword>
<keyword evidence="1" id="KW-0472">Membrane</keyword>
<evidence type="ECO:0000259" key="2">
    <source>
        <dbReference type="Pfam" id="PF13231"/>
    </source>
</evidence>
<dbReference type="PANTHER" id="PTHR41710">
    <property type="entry name" value="GLYCOSYL TRANSFERASE, FAMILY 39"/>
    <property type="match status" value="1"/>
</dbReference>
<feature type="domain" description="Glycosyltransferase RgtA/B/C/D-like" evidence="2">
    <location>
        <begin position="70"/>
        <end position="201"/>
    </location>
</feature>
<dbReference type="PANTHER" id="PTHR41710:SF2">
    <property type="entry name" value="GLYCOSYL TRANSFERASE FAMILY 39_83 DOMAIN-CONTAINING PROTEIN"/>
    <property type="match status" value="1"/>
</dbReference>
<evidence type="ECO:0000313" key="4">
    <source>
        <dbReference type="Proteomes" id="UP000186914"/>
    </source>
</evidence>
<dbReference type="Pfam" id="PF13231">
    <property type="entry name" value="PMT_2"/>
    <property type="match status" value="1"/>
</dbReference>
<feature type="transmembrane region" description="Helical" evidence="1">
    <location>
        <begin position="397"/>
        <end position="422"/>
    </location>
</feature>
<dbReference type="OrthoDB" id="313515at2157"/>
<proteinExistence type="predicted"/>
<evidence type="ECO:0000256" key="1">
    <source>
        <dbReference type="SAM" id="Phobius"/>
    </source>
</evidence>
<dbReference type="InterPro" id="IPR016950">
    <property type="entry name" value="Manno-Trfase_MA4085_prd"/>
</dbReference>
<feature type="transmembrane region" description="Helical" evidence="1">
    <location>
        <begin position="312"/>
        <end position="330"/>
    </location>
</feature>
<keyword evidence="1" id="KW-0812">Transmembrane</keyword>
<dbReference type="EMBL" id="FTNO01000001">
    <property type="protein sequence ID" value="SIQ92950.1"/>
    <property type="molecule type" value="Genomic_DNA"/>
</dbReference>
<protein>
    <submittedName>
        <fullName evidence="3">TIGR03663 family protein</fullName>
    </submittedName>
</protein>
<feature type="transmembrane region" description="Helical" evidence="1">
    <location>
        <begin position="88"/>
        <end position="108"/>
    </location>
</feature>
<evidence type="ECO:0000313" key="3">
    <source>
        <dbReference type="EMBL" id="SIQ92950.1"/>
    </source>
</evidence>
<gene>
    <name evidence="3" type="ORF">SAMN05421858_0848</name>
</gene>
<dbReference type="NCBIfam" id="TIGR03663">
    <property type="entry name" value="flippase activity-associated protein Agl23"/>
    <property type="match status" value="1"/>
</dbReference>
<feature type="transmembrane region" description="Helical" evidence="1">
    <location>
        <begin position="337"/>
        <end position="355"/>
    </location>
</feature>
<dbReference type="PIRSF" id="PIRSF030218">
    <property type="entry name" value="Mannosyltr_MA4085_prd"/>
    <property type="match status" value="1"/>
</dbReference>
<dbReference type="InterPro" id="IPR019962">
    <property type="entry name" value="CHP03663"/>
</dbReference>
<feature type="transmembrane region" description="Helical" evidence="1">
    <location>
        <begin position="141"/>
        <end position="157"/>
    </location>
</feature>
<keyword evidence="1" id="KW-1133">Transmembrane helix</keyword>
<reference evidence="4" key="1">
    <citation type="submission" date="2017-01" db="EMBL/GenBank/DDBJ databases">
        <authorList>
            <person name="Varghese N."/>
            <person name="Submissions S."/>
        </authorList>
    </citation>
    <scope>NUCLEOTIDE SEQUENCE [LARGE SCALE GENOMIC DNA]</scope>
    <source>
        <strain evidence="4">CGMCC 1.7737</strain>
    </source>
</reference>
<dbReference type="AlphaFoldDB" id="A0A1N6WS98"/>
<feature type="transmembrane region" description="Helical" evidence="1">
    <location>
        <begin position="117"/>
        <end position="135"/>
    </location>
</feature>
<feature type="transmembrane region" description="Helical" evidence="1">
    <location>
        <begin position="367"/>
        <end position="385"/>
    </location>
</feature>
<accession>A0A1N6WS98</accession>
<dbReference type="InterPro" id="IPR038731">
    <property type="entry name" value="RgtA/B/C-like"/>
</dbReference>
<dbReference type="RefSeq" id="WP_076428212.1">
    <property type="nucleotide sequence ID" value="NZ_FTNO01000001.1"/>
</dbReference>
<feature type="transmembrane region" description="Helical" evidence="1">
    <location>
        <begin position="21"/>
        <end position="41"/>
    </location>
</feature>
<organism evidence="3 4">
    <name type="scientific">Haladaptatus litoreus</name>
    <dbReference type="NCBI Taxonomy" id="553468"/>
    <lineage>
        <taxon>Archaea</taxon>
        <taxon>Methanobacteriati</taxon>
        <taxon>Methanobacteriota</taxon>
        <taxon>Stenosarchaea group</taxon>
        <taxon>Halobacteria</taxon>
        <taxon>Halobacteriales</taxon>
        <taxon>Haladaptataceae</taxon>
        <taxon>Haladaptatus</taxon>
    </lineage>
</organism>
<feature type="transmembrane region" description="Helical" evidence="1">
    <location>
        <begin position="185"/>
        <end position="204"/>
    </location>
</feature>
<sequence>MSSGERPVSGWVNRNRGVADILAITAISLVLRLVALGNRFAHWDEARVGYWILRYQKTGVFEYQADIHGPFLVQVNSVLFQLFGASDFMARFPVALITGLLPLAAWLYRDHLRESEMVALALFFAANPILLYYSRFMRNDVLLAALMLFALGFFLRAHATGKARYLYLGTGAVAVAFTTKENVLLYLLSWLGAGVLLLDHRLFLARNHDRGWTGVFVEHARQWGRGFQRFAPHVLLCLFEFFVIIVYFYAPRARGVEGPGLWKAFGEPSMFGAVVAEATLGSWDKLTQQWVTSHGHAYLPYFEHFVGVLEQGALPILVFAVVGFLSARYVNERPRDLVSFAFYWGAVGILGYPLVTDIMAPWNTVHVVAPLAIPAAVGVALLYRWGREAYEDGDRTATAATALVFLLVVAQVAFPALSFVYLHPQDRQVPTMLGGQQDNELVQYGQPAPGIKPTLEKVQAVSKANQQGTDVLYYGYVDDQSQYIFYVPDETDNDYLRPAQSWYNRLPLPWYTEMADATVDSTLKNETLESRQPPVVITRTEKKSDVEPYLSGYVAHDHELTLYGSETTIYIKESALREVNRGA</sequence>
<dbReference type="Proteomes" id="UP000186914">
    <property type="component" value="Unassembled WGS sequence"/>
</dbReference>